<sequence length="375" mass="41876">MLQIDQLSFWEKRSYFENIDFLIIGSGIVGMSTALFLRKKYENAKIVILERGYLPTGASSKNAGFTCFGSPTELFDDLKTINEKLVWETFSNRYYGLQSLFELVSQSSIEYSQCKSWDLIESGVTNEINAEFINYINAQSKKITGIDQIYSEDKHAANNFGLDNIQTSYCNQLEGALDTGKLVQELYKKVISNNIEVLFGIEALSMENSSTEIEVATKYGEVKASNCIIATNGFAKKWIDDDIKPARAQVIVTNEIKDLKVKGTFHFEKGYYYFRNVGNRILLGGGRNLSIEGETTEEFGTTQLIQNKLEQMLQTIILPNQDFTIDYSWSGIMGVGETKSPIVKLLNKNTAIGVKMGGMGVALGSQVGKTLAGYF</sequence>
<dbReference type="OrthoDB" id="1491488at2"/>
<accession>A0A4Q4KFZ2</accession>
<comment type="caution">
    <text evidence="3">The sequence shown here is derived from an EMBL/GenBank/DDBJ whole genome shotgun (WGS) entry which is preliminary data.</text>
</comment>
<evidence type="ECO:0000259" key="2">
    <source>
        <dbReference type="Pfam" id="PF01266"/>
    </source>
</evidence>
<feature type="transmembrane region" description="Helical" evidence="1">
    <location>
        <begin position="19"/>
        <end position="37"/>
    </location>
</feature>
<evidence type="ECO:0000256" key="1">
    <source>
        <dbReference type="SAM" id="Phobius"/>
    </source>
</evidence>
<dbReference type="InterPro" id="IPR036188">
    <property type="entry name" value="FAD/NAD-bd_sf"/>
</dbReference>
<dbReference type="GO" id="GO:0005737">
    <property type="term" value="C:cytoplasm"/>
    <property type="evidence" value="ECO:0007669"/>
    <property type="project" value="TreeGrafter"/>
</dbReference>
<dbReference type="SUPFAM" id="SSF51905">
    <property type="entry name" value="FAD/NAD(P)-binding domain"/>
    <property type="match status" value="1"/>
</dbReference>
<evidence type="ECO:0000313" key="3">
    <source>
        <dbReference type="EMBL" id="RYM31457.1"/>
    </source>
</evidence>
<keyword evidence="4" id="KW-1185">Reference proteome</keyword>
<reference evidence="3 4" key="1">
    <citation type="submission" date="2019-02" db="EMBL/GenBank/DDBJ databases">
        <title>Genome sequence of the sea-ice species Brumimicrobium glaciale.</title>
        <authorList>
            <person name="Bowman J.P."/>
        </authorList>
    </citation>
    <scope>NUCLEOTIDE SEQUENCE [LARGE SCALE GENOMIC DNA]</scope>
    <source>
        <strain evidence="3 4">IC156</strain>
    </source>
</reference>
<dbReference type="PANTHER" id="PTHR13847:SF281">
    <property type="entry name" value="FAD DEPENDENT OXIDOREDUCTASE DOMAIN-CONTAINING PROTEIN"/>
    <property type="match status" value="1"/>
</dbReference>
<dbReference type="AlphaFoldDB" id="A0A4Q4KFZ2"/>
<dbReference type="Proteomes" id="UP000293952">
    <property type="component" value="Unassembled WGS sequence"/>
</dbReference>
<keyword evidence="1" id="KW-1133">Transmembrane helix</keyword>
<dbReference type="PANTHER" id="PTHR13847">
    <property type="entry name" value="SARCOSINE DEHYDROGENASE-RELATED"/>
    <property type="match status" value="1"/>
</dbReference>
<organism evidence="3 4">
    <name type="scientific">Brumimicrobium glaciale</name>
    <dbReference type="NCBI Taxonomy" id="200475"/>
    <lineage>
        <taxon>Bacteria</taxon>
        <taxon>Pseudomonadati</taxon>
        <taxon>Bacteroidota</taxon>
        <taxon>Flavobacteriia</taxon>
        <taxon>Flavobacteriales</taxon>
        <taxon>Crocinitomicaceae</taxon>
        <taxon>Brumimicrobium</taxon>
    </lineage>
</organism>
<feature type="domain" description="FAD dependent oxidoreductase" evidence="2">
    <location>
        <begin position="20"/>
        <end position="372"/>
    </location>
</feature>
<dbReference type="Pfam" id="PF01266">
    <property type="entry name" value="DAO"/>
    <property type="match status" value="1"/>
</dbReference>
<dbReference type="InterPro" id="IPR006076">
    <property type="entry name" value="FAD-dep_OxRdtase"/>
</dbReference>
<dbReference type="EMBL" id="SETE01000008">
    <property type="protein sequence ID" value="RYM31457.1"/>
    <property type="molecule type" value="Genomic_DNA"/>
</dbReference>
<proteinExistence type="predicted"/>
<keyword evidence="1" id="KW-0812">Transmembrane</keyword>
<name>A0A4Q4KFZ2_9FLAO</name>
<dbReference type="Gene3D" id="3.30.9.10">
    <property type="entry name" value="D-Amino Acid Oxidase, subunit A, domain 2"/>
    <property type="match status" value="1"/>
</dbReference>
<dbReference type="Gene3D" id="3.50.50.60">
    <property type="entry name" value="FAD/NAD(P)-binding domain"/>
    <property type="match status" value="1"/>
</dbReference>
<evidence type="ECO:0000313" key="4">
    <source>
        <dbReference type="Proteomes" id="UP000293952"/>
    </source>
</evidence>
<dbReference type="RefSeq" id="WP_130094921.1">
    <property type="nucleotide sequence ID" value="NZ_SETE01000008.1"/>
</dbReference>
<keyword evidence="1" id="KW-0472">Membrane</keyword>
<protein>
    <submittedName>
        <fullName evidence="3">FAD-binding oxidoreductase</fullName>
    </submittedName>
</protein>
<gene>
    <name evidence="3" type="ORF">ERX46_16245</name>
</gene>